<dbReference type="AlphaFoldDB" id="A0AAW1HVC0"/>
<sequence>MSRMRKWGDNMATKSMLKSIQIQDDDSARRFIEALEISKSKREVRHVEFTSRDIAGDEIKRFLGDLMECVGDEG</sequence>
<accession>A0AAW1HVC0</accession>
<organism evidence="1 2">
    <name type="scientific">Popillia japonica</name>
    <name type="common">Japanese beetle</name>
    <dbReference type="NCBI Taxonomy" id="7064"/>
    <lineage>
        <taxon>Eukaryota</taxon>
        <taxon>Metazoa</taxon>
        <taxon>Ecdysozoa</taxon>
        <taxon>Arthropoda</taxon>
        <taxon>Hexapoda</taxon>
        <taxon>Insecta</taxon>
        <taxon>Pterygota</taxon>
        <taxon>Neoptera</taxon>
        <taxon>Endopterygota</taxon>
        <taxon>Coleoptera</taxon>
        <taxon>Polyphaga</taxon>
        <taxon>Scarabaeiformia</taxon>
        <taxon>Scarabaeidae</taxon>
        <taxon>Rutelinae</taxon>
        <taxon>Popillia</taxon>
    </lineage>
</organism>
<evidence type="ECO:0000313" key="1">
    <source>
        <dbReference type="EMBL" id="KAK9680632.1"/>
    </source>
</evidence>
<name>A0AAW1HVC0_POPJA</name>
<comment type="caution">
    <text evidence="1">The sequence shown here is derived from an EMBL/GenBank/DDBJ whole genome shotgun (WGS) entry which is preliminary data.</text>
</comment>
<evidence type="ECO:0000313" key="2">
    <source>
        <dbReference type="Proteomes" id="UP001458880"/>
    </source>
</evidence>
<keyword evidence="2" id="KW-1185">Reference proteome</keyword>
<proteinExistence type="predicted"/>
<protein>
    <submittedName>
        <fullName evidence="1">Uncharacterized protein</fullName>
    </submittedName>
</protein>
<dbReference type="Proteomes" id="UP001458880">
    <property type="component" value="Unassembled WGS sequence"/>
</dbReference>
<reference evidence="1 2" key="1">
    <citation type="journal article" date="2024" name="BMC Genomics">
        <title>De novo assembly and annotation of Popillia japonica's genome with initial clues to its potential as an invasive pest.</title>
        <authorList>
            <person name="Cucini C."/>
            <person name="Boschi S."/>
            <person name="Funari R."/>
            <person name="Cardaioli E."/>
            <person name="Iannotti N."/>
            <person name="Marturano G."/>
            <person name="Paoli F."/>
            <person name="Bruttini M."/>
            <person name="Carapelli A."/>
            <person name="Frati F."/>
            <person name="Nardi F."/>
        </authorList>
    </citation>
    <scope>NUCLEOTIDE SEQUENCE [LARGE SCALE GENOMIC DNA]</scope>
    <source>
        <strain evidence="1">DMR45628</strain>
    </source>
</reference>
<gene>
    <name evidence="1" type="ORF">QE152_g38924</name>
</gene>
<dbReference type="EMBL" id="JASPKY010000881">
    <property type="protein sequence ID" value="KAK9680632.1"/>
    <property type="molecule type" value="Genomic_DNA"/>
</dbReference>